<dbReference type="GO" id="GO:0003700">
    <property type="term" value="F:DNA-binding transcription factor activity"/>
    <property type="evidence" value="ECO:0007669"/>
    <property type="project" value="InterPro"/>
</dbReference>
<accession>A0A285T377</accession>
<dbReference type="Gene3D" id="1.10.10.10">
    <property type="entry name" value="Winged helix-like DNA-binding domain superfamily/Winged helix DNA-binding domain"/>
    <property type="match status" value="1"/>
</dbReference>
<dbReference type="InterPro" id="IPR036388">
    <property type="entry name" value="WH-like_DNA-bd_sf"/>
</dbReference>
<reference evidence="6 7" key="1">
    <citation type="submission" date="2017-08" db="EMBL/GenBank/DDBJ databases">
        <authorList>
            <person name="de Groot N.N."/>
        </authorList>
    </citation>
    <scope>NUCLEOTIDE SEQUENCE [LARGE SCALE GENOMIC DNA]</scope>
    <source>
        <strain evidence="6 7">USBA 352</strain>
    </source>
</reference>
<dbReference type="FunFam" id="1.10.10.10:FF:000001">
    <property type="entry name" value="LysR family transcriptional regulator"/>
    <property type="match status" value="1"/>
</dbReference>
<dbReference type="AlphaFoldDB" id="A0A285T377"/>
<proteinExistence type="inferred from homology"/>
<dbReference type="InterPro" id="IPR036390">
    <property type="entry name" value="WH_DNA-bd_sf"/>
</dbReference>
<dbReference type="GO" id="GO:0003677">
    <property type="term" value="F:DNA binding"/>
    <property type="evidence" value="ECO:0007669"/>
    <property type="project" value="UniProtKB-KW"/>
</dbReference>
<dbReference type="CDD" id="cd08440">
    <property type="entry name" value="PBP2_LTTR_like_4"/>
    <property type="match status" value="1"/>
</dbReference>
<feature type="domain" description="HTH lysR-type" evidence="5">
    <location>
        <begin position="3"/>
        <end position="60"/>
    </location>
</feature>
<dbReference type="InterPro" id="IPR005119">
    <property type="entry name" value="LysR_subst-bd"/>
</dbReference>
<dbReference type="Gene3D" id="3.40.190.290">
    <property type="match status" value="1"/>
</dbReference>
<evidence type="ECO:0000256" key="4">
    <source>
        <dbReference type="ARBA" id="ARBA00023163"/>
    </source>
</evidence>
<evidence type="ECO:0000256" key="2">
    <source>
        <dbReference type="ARBA" id="ARBA00023015"/>
    </source>
</evidence>
<dbReference type="Proteomes" id="UP000219331">
    <property type="component" value="Unassembled WGS sequence"/>
</dbReference>
<keyword evidence="7" id="KW-1185">Reference proteome</keyword>
<dbReference type="SUPFAM" id="SSF46785">
    <property type="entry name" value="Winged helix' DNA-binding domain"/>
    <property type="match status" value="1"/>
</dbReference>
<dbReference type="Pfam" id="PF03466">
    <property type="entry name" value="LysR_substrate"/>
    <property type="match status" value="1"/>
</dbReference>
<evidence type="ECO:0000256" key="1">
    <source>
        <dbReference type="ARBA" id="ARBA00009437"/>
    </source>
</evidence>
<keyword evidence="4" id="KW-0804">Transcription</keyword>
<dbReference type="GO" id="GO:0005829">
    <property type="term" value="C:cytosol"/>
    <property type="evidence" value="ECO:0007669"/>
    <property type="project" value="TreeGrafter"/>
</dbReference>
<dbReference type="PROSITE" id="PS50931">
    <property type="entry name" value="HTH_LYSR"/>
    <property type="match status" value="1"/>
</dbReference>
<keyword evidence="2" id="KW-0805">Transcription regulation</keyword>
<dbReference type="SUPFAM" id="SSF53850">
    <property type="entry name" value="Periplasmic binding protein-like II"/>
    <property type="match status" value="1"/>
</dbReference>
<organism evidence="6 7">
    <name type="scientific">Stappia indica</name>
    <dbReference type="NCBI Taxonomy" id="538381"/>
    <lineage>
        <taxon>Bacteria</taxon>
        <taxon>Pseudomonadati</taxon>
        <taxon>Pseudomonadota</taxon>
        <taxon>Alphaproteobacteria</taxon>
        <taxon>Hyphomicrobiales</taxon>
        <taxon>Stappiaceae</taxon>
        <taxon>Stappia</taxon>
    </lineage>
</organism>
<evidence type="ECO:0000313" key="7">
    <source>
        <dbReference type="Proteomes" id="UP000219331"/>
    </source>
</evidence>
<dbReference type="RefSeq" id="WP_067339159.1">
    <property type="nucleotide sequence ID" value="NZ_MBQF01000005.1"/>
</dbReference>
<dbReference type="PANTHER" id="PTHR30419">
    <property type="entry name" value="HTH-TYPE TRANSCRIPTIONAL REGULATOR YBHD"/>
    <property type="match status" value="1"/>
</dbReference>
<gene>
    <name evidence="6" type="ORF">SAMN05421512_108111</name>
</gene>
<protein>
    <submittedName>
        <fullName evidence="6">DNA-binding transcriptional regulator, LysR family</fullName>
    </submittedName>
</protein>
<evidence type="ECO:0000259" key="5">
    <source>
        <dbReference type="PROSITE" id="PS50931"/>
    </source>
</evidence>
<dbReference type="InterPro" id="IPR000847">
    <property type="entry name" value="LysR_HTH_N"/>
</dbReference>
<sequence length="311" mass="34541">MKITFRQLNAFLVLAETCNFSRTAERIGLSQPTLSQIIRDLETELGTSLFDRTTRRVELTEAGRTFRKGAVRTFEELEQTFSDVRNLTELREGRLRVAAPPFLAATILPRAVAAFTRLHPGVKVEISDVTNDEMLIRLMDGRVDLCIGTMTPGQTDLRSMPLLSEDMMVFCLKDHPLAAGDATDWREAVRFPCITLVRGSGLRELVEQGFARAGVDFQPQWEVEQITTIFGMLAENLGIAILPRYTILGVHNTHVVALPLGEPHIVRKISCVYPASRSLSPAGYTFIKQLRAVLLRAGVPPDPDLDGDQPG</sequence>
<keyword evidence="3 6" id="KW-0238">DNA-binding</keyword>
<dbReference type="Pfam" id="PF00126">
    <property type="entry name" value="HTH_1"/>
    <property type="match status" value="1"/>
</dbReference>
<name>A0A285T377_9HYPH</name>
<dbReference type="PRINTS" id="PR00039">
    <property type="entry name" value="HTHLYSR"/>
</dbReference>
<dbReference type="STRING" id="538381.GCA_001696535_02957"/>
<evidence type="ECO:0000256" key="3">
    <source>
        <dbReference type="ARBA" id="ARBA00023125"/>
    </source>
</evidence>
<comment type="similarity">
    <text evidence="1">Belongs to the LysR transcriptional regulatory family.</text>
</comment>
<dbReference type="InterPro" id="IPR050950">
    <property type="entry name" value="HTH-type_LysR_regulators"/>
</dbReference>
<dbReference type="PANTHER" id="PTHR30419:SF8">
    <property type="entry name" value="NITROGEN ASSIMILATION TRANSCRIPTIONAL ACTIVATOR-RELATED"/>
    <property type="match status" value="1"/>
</dbReference>
<evidence type="ECO:0000313" key="6">
    <source>
        <dbReference type="EMBL" id="SOC15402.1"/>
    </source>
</evidence>
<dbReference type="EMBL" id="OBML01000008">
    <property type="protein sequence ID" value="SOC15402.1"/>
    <property type="molecule type" value="Genomic_DNA"/>
</dbReference>
<dbReference type="OrthoDB" id="9815174at2"/>